<feature type="region of interest" description="Disordered" evidence="1">
    <location>
        <begin position="15"/>
        <end position="80"/>
    </location>
</feature>
<proteinExistence type="predicted"/>
<name>A0A1M4SLS7_9FIRM</name>
<dbReference type="Proteomes" id="UP000184114">
    <property type="component" value="Unassembled WGS sequence"/>
</dbReference>
<evidence type="ECO:0000313" key="3">
    <source>
        <dbReference type="EMBL" id="SHE33129.1"/>
    </source>
</evidence>
<dbReference type="GeneID" id="90995076"/>
<dbReference type="EMBL" id="FQTY01000001">
    <property type="protein sequence ID" value="SHE33129.1"/>
    <property type="molecule type" value="Genomic_DNA"/>
</dbReference>
<evidence type="ECO:0000256" key="1">
    <source>
        <dbReference type="SAM" id="MobiDB-lite"/>
    </source>
</evidence>
<feature type="domain" description="Flagellar hook-length control protein-like C-terminal" evidence="2">
    <location>
        <begin position="298"/>
        <end position="379"/>
    </location>
</feature>
<dbReference type="RefSeq" id="WP_072972433.1">
    <property type="nucleotide sequence ID" value="NZ_FQTY01000001.1"/>
</dbReference>
<dbReference type="Gene3D" id="3.30.750.140">
    <property type="match status" value="1"/>
</dbReference>
<feature type="compositionally biased region" description="Polar residues" evidence="1">
    <location>
        <begin position="27"/>
        <end position="50"/>
    </location>
</feature>
<dbReference type="Pfam" id="PF02120">
    <property type="entry name" value="Flg_hook"/>
    <property type="match status" value="1"/>
</dbReference>
<gene>
    <name evidence="3" type="ORF">SAMN02745784_00386</name>
</gene>
<dbReference type="CDD" id="cd17470">
    <property type="entry name" value="T3SS_Flik_C"/>
    <property type="match status" value="1"/>
</dbReference>
<reference evidence="4" key="1">
    <citation type="submission" date="2016-11" db="EMBL/GenBank/DDBJ databases">
        <authorList>
            <person name="Varghese N."/>
            <person name="Submissions S."/>
        </authorList>
    </citation>
    <scope>NUCLEOTIDE SEQUENCE [LARGE SCALE GENOMIC DNA]</scope>
    <source>
        <strain evidence="4">DSM 18095</strain>
    </source>
</reference>
<evidence type="ECO:0000313" key="4">
    <source>
        <dbReference type="Proteomes" id="UP000184114"/>
    </source>
</evidence>
<dbReference type="InterPro" id="IPR021136">
    <property type="entry name" value="Flagellar_hook_control-like_C"/>
</dbReference>
<dbReference type="AlphaFoldDB" id="A0A1M4SLS7"/>
<accession>A0A1M4SLS7</accession>
<dbReference type="STRING" id="1123404.SAMN02745784_00386"/>
<evidence type="ECO:0000259" key="2">
    <source>
        <dbReference type="Pfam" id="PF02120"/>
    </source>
</evidence>
<protein>
    <submittedName>
        <fullName evidence="3">Hook-length control protein FliK</fullName>
    </submittedName>
</protein>
<dbReference type="InterPro" id="IPR038610">
    <property type="entry name" value="FliK-like_C_sf"/>
</dbReference>
<organism evidence="3 4">
    <name type="scientific">Tissierella praeacuta DSM 18095</name>
    <dbReference type="NCBI Taxonomy" id="1123404"/>
    <lineage>
        <taxon>Bacteria</taxon>
        <taxon>Bacillati</taxon>
        <taxon>Bacillota</taxon>
        <taxon>Tissierellia</taxon>
        <taxon>Tissierellales</taxon>
        <taxon>Tissierellaceae</taxon>
        <taxon>Tissierella</taxon>
    </lineage>
</organism>
<sequence>MEAIVFDFKNSLKTSTEQNIKKETSENKNFSSTLESVNNKTNSKISSDNMSRSKESKNTASKDKDISEHNKDVNQNVEIEEDDKENYSLAYGNIPFFFSNLINTVDESINNEAIELETPMDIEPIKLEETLENNLIENEEVIMENQVSDIIIKEDMEMDEINKFQLPYKENAVNNNIIEENKLSKNEIEPNFKLFSKEGKEESIVDMTMVNQNDLMNIKELDEKMEFNLDQKNNHEVSSPKESLDINETKETDKDTELGIESFISMNKNEIRFEKDNLIKLDDLDTVRDKDVIQQIVEKAKFNLSDNKNEMRIKLKPEILGEMTMNIEVVKGTVIAKIMVDNQRAKEIIEGNLIQLKEGIKDTGLEIKTVEVFVGNNSDFDKHNSGQFNLKQNNKRIKVKSQDRKAVSGYDEQTVENMTNINTLEEGLNLFA</sequence>
<keyword evidence="4" id="KW-1185">Reference proteome</keyword>
<feature type="compositionally biased region" description="Basic and acidic residues" evidence="1">
    <location>
        <begin position="51"/>
        <end position="72"/>
    </location>
</feature>